<accession>A0ACD1AH97</accession>
<proteinExistence type="predicted"/>
<gene>
    <name evidence="1" type="ORF">FRZ06_21525</name>
</gene>
<dbReference type="Proteomes" id="UP000594014">
    <property type="component" value="Chromosome"/>
</dbReference>
<reference evidence="1" key="1">
    <citation type="submission" date="2019-08" db="EMBL/GenBank/DDBJ databases">
        <title>Genome sequence of Clostridiales bacterium MT110.</title>
        <authorList>
            <person name="Cao J."/>
        </authorList>
    </citation>
    <scope>NUCLEOTIDE SEQUENCE</scope>
    <source>
        <strain evidence="1">MT110</strain>
    </source>
</reference>
<dbReference type="EMBL" id="CP042469">
    <property type="protein sequence ID" value="QOX65744.1"/>
    <property type="molecule type" value="Genomic_DNA"/>
</dbReference>
<keyword evidence="1" id="KW-0670">Pyruvate</keyword>
<name>A0ACD1AH97_9FIRM</name>
<evidence type="ECO:0000313" key="2">
    <source>
        <dbReference type="Proteomes" id="UP000594014"/>
    </source>
</evidence>
<protein>
    <submittedName>
        <fullName evidence="1">Pyruvate formate-lyase</fullName>
    </submittedName>
</protein>
<sequence>MLTMRVKRMRQKLFNTIPSITAERLVLATEAYQKFAGDAVPIFRAKVVNYIMENMTTLIMDDELIVGTVTNAYRGANLHPEFQSSAWYISDIDEISTRSNDPYYISPEDKETILETLKYWEGKSMEDLSQTVLPAHTLELEQDDIICVGLENGVSGETLCDHEKILTVGIRGYLEECQKNIDNLFPQTMEEQARVDFWKACIIQCEGLITYAHRMAAEAERMASECTDVKRKQELLEIAENCRMVPENPPQNFQQALQSIWFVHVYFHIEVCTTACGFGRFDQYVWPFYKKDVLDEKNISREAALEMLECFYLKACEVYEVRNNWYATSFAGYPMWQILVVGGQTRDGKDATNDLSFLCLEAADDLQVTQPTMAVRVWEETPEELIKFGCRMIQEGQANPGFFNDTAAIKMCLGKADCTIEEARDWTIVGCIQPGPGGGGTDGSPDAGYVNMGKMVEFVLHNGVDPATGKLMGLETGNPREFKNIEEFKAALKKQIIHHYDIIRVSYNLMQSIHMNRYPVIFASMVTRGCVESGKSVQHGGAQYSTAGMYISGAANMADSIAAIEKCVFEDKDLTMDELIKACDTNFEGQERLRQLLLNKPEKYGNNLEHVDNIYKEMIHHVANTVQSWKDARGGGYAFGIDTQTLNLSHGLVTGALPDGRFAGEPFCDSASPMMGRDRNGPTATVKSVAAMDQEVLHEGALFNLRFDPKGVQGEKGLNIIKGVIKTFFEDGGEHIQINVVDNETLKKAQETPENYKGLMVRVAGYMAYFTELDKKAQDIIIYRTAHLSQN</sequence>
<evidence type="ECO:0000313" key="1">
    <source>
        <dbReference type="EMBL" id="QOX65744.1"/>
    </source>
</evidence>
<organism evidence="1 2">
    <name type="scientific">Anoxybacterium hadale</name>
    <dbReference type="NCBI Taxonomy" id="3408580"/>
    <lineage>
        <taxon>Bacteria</taxon>
        <taxon>Bacillati</taxon>
        <taxon>Bacillota</taxon>
        <taxon>Clostridia</taxon>
        <taxon>Peptostreptococcales</taxon>
        <taxon>Anaerovoracaceae</taxon>
        <taxon>Anoxybacterium</taxon>
    </lineage>
</organism>
<keyword evidence="2" id="KW-1185">Reference proteome</keyword>